<dbReference type="InterPro" id="IPR029044">
    <property type="entry name" value="Nucleotide-diphossugar_trans"/>
</dbReference>
<evidence type="ECO:0000256" key="1">
    <source>
        <dbReference type="SAM" id="MobiDB-lite"/>
    </source>
</evidence>
<organism evidence="3 4">
    <name type="scientific">Deinandra increscens subsp. villosa</name>
    <dbReference type="NCBI Taxonomy" id="3103831"/>
    <lineage>
        <taxon>Eukaryota</taxon>
        <taxon>Viridiplantae</taxon>
        <taxon>Streptophyta</taxon>
        <taxon>Embryophyta</taxon>
        <taxon>Tracheophyta</taxon>
        <taxon>Spermatophyta</taxon>
        <taxon>Magnoliopsida</taxon>
        <taxon>eudicotyledons</taxon>
        <taxon>Gunneridae</taxon>
        <taxon>Pentapetalae</taxon>
        <taxon>asterids</taxon>
        <taxon>campanulids</taxon>
        <taxon>Asterales</taxon>
        <taxon>Asteraceae</taxon>
        <taxon>Asteroideae</taxon>
        <taxon>Heliantheae alliance</taxon>
        <taxon>Madieae</taxon>
        <taxon>Madiinae</taxon>
        <taxon>Deinandra</taxon>
    </lineage>
</organism>
<dbReference type="Proteomes" id="UP001408789">
    <property type="component" value="Unassembled WGS sequence"/>
</dbReference>
<sequence>MFTQTTTSHTYVNPTVSRSNRRTLASENRNKKLLKMLSALGSSSTRRRGGDFPARVKEFFSKKNNETSSCHVRFFMTWISPLNSFNERAFHSIESIFKTHPNGCLLIASNSLDSIKGRKILKPFTDKGFRVTAISPDFNFLCKKTMAESWFSRLIRGHIQTGIIPLGQNISNLLRLCLLYKYGGVYVDTDVIILKSFTKIKNSIGAQSVDLNSKKWSRLNNAVMVFDKMHPLVYKFIEEFALTFNGNKWGHNGPYLVSRVVSRLQGRPGYRFTVLRPMAFYPMNWDKVRVLFRGAKNESDSRWLKVKLEQIRNQSYALHLWNKQSRGLHIEDGSIVKRILLDHCVFCNISSTDYMLTNRTLD</sequence>
<dbReference type="Pfam" id="PF04572">
    <property type="entry name" value="Gb3_synth"/>
    <property type="match status" value="1"/>
</dbReference>
<accession>A0AAP0GKR8</accession>
<comment type="caution">
    <text evidence="3">The sequence shown here is derived from an EMBL/GenBank/DDBJ whole genome shotgun (WGS) entry which is preliminary data.</text>
</comment>
<dbReference type="InterPro" id="IPR007652">
    <property type="entry name" value="A1-4-GlycosylTfrase_dom"/>
</dbReference>
<dbReference type="InterPro" id="IPR007577">
    <property type="entry name" value="GlycoTrfase_DXD_sugar-bd_CS"/>
</dbReference>
<gene>
    <name evidence="3" type="ORF">SSX86_028347</name>
</gene>
<reference evidence="3 4" key="1">
    <citation type="submission" date="2024-04" db="EMBL/GenBank/DDBJ databases">
        <title>The reference genome of an endangered Asteraceae, Deinandra increscens subsp. villosa, native to the Central Coast of California.</title>
        <authorList>
            <person name="Guilliams M."/>
            <person name="Hasenstab-Lehman K."/>
            <person name="Meyer R."/>
            <person name="Mcevoy S."/>
        </authorList>
    </citation>
    <scope>NUCLEOTIDE SEQUENCE [LARGE SCALE GENOMIC DNA]</scope>
    <source>
        <tissue evidence="3">Leaf</tissue>
    </source>
</reference>
<dbReference type="PANTHER" id="PTHR46781">
    <property type="entry name" value="ALPHA 1,4-GLYCOSYLTRANSFERASE FAMILY PROTEIN"/>
    <property type="match status" value="1"/>
</dbReference>
<dbReference type="AlphaFoldDB" id="A0AAP0GKR8"/>
<dbReference type="SUPFAM" id="SSF53448">
    <property type="entry name" value="Nucleotide-diphospho-sugar transferases"/>
    <property type="match status" value="1"/>
</dbReference>
<protein>
    <recommendedName>
        <fullName evidence="2">Alpha 1,4-glycosyltransferase domain-containing protein</fullName>
    </recommendedName>
</protein>
<feature type="domain" description="Alpha 1,4-glycosyltransferase" evidence="2">
    <location>
        <begin position="226"/>
        <end position="347"/>
    </location>
</feature>
<evidence type="ECO:0000313" key="3">
    <source>
        <dbReference type="EMBL" id="KAK9051719.1"/>
    </source>
</evidence>
<proteinExistence type="predicted"/>
<dbReference type="PANTHER" id="PTHR46781:SF5">
    <property type="entry name" value="ALPHA 1,4-GLYCOSYLTRANSFERASE FAMILY PROTEIN"/>
    <property type="match status" value="1"/>
</dbReference>
<feature type="region of interest" description="Disordered" evidence="1">
    <location>
        <begin position="1"/>
        <end position="21"/>
    </location>
</feature>
<dbReference type="Gene3D" id="3.90.550.20">
    <property type="match status" value="1"/>
</dbReference>
<dbReference type="EMBL" id="JBCNJP010000027">
    <property type="protein sequence ID" value="KAK9051719.1"/>
    <property type="molecule type" value="Genomic_DNA"/>
</dbReference>
<dbReference type="InterPro" id="IPR044789">
    <property type="entry name" value="Put_A1-4-GlycosylTfrase_plant"/>
</dbReference>
<evidence type="ECO:0000259" key="2">
    <source>
        <dbReference type="Pfam" id="PF04572"/>
    </source>
</evidence>
<dbReference type="Pfam" id="PF04488">
    <property type="entry name" value="Gly_transf_sug"/>
    <property type="match status" value="1"/>
</dbReference>
<name>A0AAP0GKR8_9ASTR</name>
<evidence type="ECO:0000313" key="4">
    <source>
        <dbReference type="Proteomes" id="UP001408789"/>
    </source>
</evidence>
<keyword evidence="4" id="KW-1185">Reference proteome</keyword>